<dbReference type="PANTHER" id="PTHR33307">
    <property type="entry name" value="ALPHA-RHAMNOSIDASE (EUROFUNG)"/>
    <property type="match status" value="1"/>
</dbReference>
<feature type="chain" id="PRO_5037713581" description="alpha-L-rhamnosidase" evidence="4">
    <location>
        <begin position="33"/>
        <end position="899"/>
    </location>
</feature>
<keyword evidence="4" id="KW-0732">Signal</keyword>
<evidence type="ECO:0000256" key="2">
    <source>
        <dbReference type="ARBA" id="ARBA00012652"/>
    </source>
</evidence>
<proteinExistence type="predicted"/>
<feature type="domain" description="Bacterial alpha-L-rhamnosidase N-terminal" evidence="6">
    <location>
        <begin position="176"/>
        <end position="347"/>
    </location>
</feature>
<feature type="signal peptide" evidence="4">
    <location>
        <begin position="1"/>
        <end position="32"/>
    </location>
</feature>
<dbReference type="PANTHER" id="PTHR33307:SF6">
    <property type="entry name" value="ALPHA-RHAMNOSIDASE (EUROFUNG)-RELATED"/>
    <property type="match status" value="1"/>
</dbReference>
<dbReference type="InterPro" id="IPR013737">
    <property type="entry name" value="Bac_rhamnosid_N"/>
</dbReference>
<dbReference type="Gene3D" id="2.60.420.10">
    <property type="entry name" value="Maltose phosphorylase, domain 3"/>
    <property type="match status" value="1"/>
</dbReference>
<dbReference type="PIRSF" id="PIRSF010631">
    <property type="entry name" value="A-rhamnsds"/>
    <property type="match status" value="1"/>
</dbReference>
<evidence type="ECO:0000259" key="8">
    <source>
        <dbReference type="Pfam" id="PF17390"/>
    </source>
</evidence>
<dbReference type="Gene3D" id="2.60.40.10">
    <property type="entry name" value="Immunoglobulins"/>
    <property type="match status" value="1"/>
</dbReference>
<organism evidence="9 10">
    <name type="scientific">Mucilaginibacter segetis</name>
    <dbReference type="NCBI Taxonomy" id="2793071"/>
    <lineage>
        <taxon>Bacteria</taxon>
        <taxon>Pseudomonadati</taxon>
        <taxon>Bacteroidota</taxon>
        <taxon>Sphingobacteriia</taxon>
        <taxon>Sphingobacteriales</taxon>
        <taxon>Sphingobacteriaceae</taxon>
        <taxon>Mucilaginibacter</taxon>
    </lineage>
</organism>
<dbReference type="InterPro" id="IPR008928">
    <property type="entry name" value="6-hairpin_glycosidase_sf"/>
</dbReference>
<dbReference type="Pfam" id="PF05592">
    <property type="entry name" value="Bac_rhamnosid"/>
    <property type="match status" value="1"/>
</dbReference>
<name>A0A934ULM3_9SPHI</name>
<comment type="caution">
    <text evidence="9">The sequence shown here is derived from an EMBL/GenBank/DDBJ whole genome shotgun (WGS) entry which is preliminary data.</text>
</comment>
<evidence type="ECO:0000313" key="10">
    <source>
        <dbReference type="Proteomes" id="UP000613193"/>
    </source>
</evidence>
<dbReference type="EMBL" id="JAEHFW010000001">
    <property type="protein sequence ID" value="MBK0378728.1"/>
    <property type="molecule type" value="Genomic_DNA"/>
</dbReference>
<dbReference type="GO" id="GO:0005975">
    <property type="term" value="P:carbohydrate metabolic process"/>
    <property type="evidence" value="ECO:0007669"/>
    <property type="project" value="InterPro"/>
</dbReference>
<dbReference type="EC" id="3.2.1.40" evidence="2"/>
<evidence type="ECO:0000259" key="7">
    <source>
        <dbReference type="Pfam" id="PF17389"/>
    </source>
</evidence>
<dbReference type="Proteomes" id="UP000613193">
    <property type="component" value="Unassembled WGS sequence"/>
</dbReference>
<comment type="catalytic activity">
    <reaction evidence="1">
        <text>Hydrolysis of terminal non-reducing alpha-L-rhamnose residues in alpha-L-rhamnosides.</text>
        <dbReference type="EC" id="3.2.1.40"/>
    </reaction>
</comment>
<dbReference type="InterPro" id="IPR035398">
    <property type="entry name" value="Bac_rhamnosid_C"/>
</dbReference>
<evidence type="ECO:0000259" key="5">
    <source>
        <dbReference type="Pfam" id="PF05592"/>
    </source>
</evidence>
<accession>A0A934ULM3</accession>
<dbReference type="InterPro" id="IPR013783">
    <property type="entry name" value="Ig-like_fold"/>
</dbReference>
<dbReference type="GO" id="GO:0030596">
    <property type="term" value="F:alpha-L-rhamnosidase activity"/>
    <property type="evidence" value="ECO:0007669"/>
    <property type="project" value="UniProtKB-EC"/>
</dbReference>
<dbReference type="Gene3D" id="1.50.10.10">
    <property type="match status" value="1"/>
</dbReference>
<evidence type="ECO:0000313" key="9">
    <source>
        <dbReference type="EMBL" id="MBK0378728.1"/>
    </source>
</evidence>
<dbReference type="InterPro" id="IPR012341">
    <property type="entry name" value="6hp_glycosidase-like_sf"/>
</dbReference>
<keyword evidence="10" id="KW-1185">Reference proteome</keyword>
<feature type="domain" description="Alpha-L-rhamnosidase concanavalin-like" evidence="5">
    <location>
        <begin position="357"/>
        <end position="467"/>
    </location>
</feature>
<sequence>MMLYLLKIKNAGKLLVLTALFLTSVISSPVNAQSGAIALQCEHLDAPLGIDAAHPRLNWQMGDPTQGAKQTAYQVLVSTDSVQLSKNIAGVWDSGRISSANSNIVYNGKPLQPFTKYYWSVNIWNKAGVKLSKSRIASFETGMMQMTNWRGNWISDYGSINTKPAPYFRKVFKTSKKIKSARAYIVVAGLYELYINGNKVGDHRLDPMYTRFDRRNLYVTYDVTSQLREGKNAIGVLLGNGWYNMQSLAVWNFDRAPWRNRPAFCLDMHITYDDGTSEIVSTDDSWKTHSSPIISNSIYTGEHYDSRLDMPGWSTVDFDDKNWKGTMLRSAPSKNIVSQVMYPIRNVDELPAKSIRKFDDTTYVFDIGQNIAGVTKVKLRGDSGTVVRIKHGERLYPNGHVDMSNIDVYYTPKDKSDPFQTDIVILNGKGEVEFMPKFNYKGFQYVEITSSKPIELHKEDVTGYFMHSDVPAVGTISSSNPLINRLWWATNNSYLSNLMGYPTDCPQREKNGWTGDGHFAVETGLFNFDGITIYEKWLADHRDEQQPNGVLPDIIPTGGWGYGSANGTDWTSTIAIIPWNLYLFYGDSKPLFDNYKNIKSYVDYVDGISPSGLTVFGRGDWVPVKSSSSLEYTSSIYFYVDAGIMAKAAKLFNKKADYEHYTALAAKIKKAINDKYFNKATAMYDKGVQTELSMALQWGIVPEEYKAKVAQNLADRVAADGMHLDVGVLGAKAILNALSNNGQAETAYKLAAQDTYPSWGWWIVNGATTLYENWKIDAARDISLNHMMFGEIGGWFFKGLGGILPDETHPGFKNILLKPNFVTELNYFTATHNGPFGKIVSSWKRSGKKVIYDVVVPANSSATISFPKQVSKVTLNGIQIKNISRCNIPAGSYHFNIVE</sequence>
<dbReference type="SUPFAM" id="SSF49785">
    <property type="entry name" value="Galactose-binding domain-like"/>
    <property type="match status" value="1"/>
</dbReference>
<dbReference type="Gene3D" id="2.60.120.260">
    <property type="entry name" value="Galactose-binding domain-like"/>
    <property type="match status" value="2"/>
</dbReference>
<feature type="domain" description="Alpha-L-rhamnosidase C-terminal" evidence="8">
    <location>
        <begin position="807"/>
        <end position="870"/>
    </location>
</feature>
<dbReference type="InterPro" id="IPR008902">
    <property type="entry name" value="Rhamnosid_concanavalin"/>
</dbReference>
<dbReference type="Pfam" id="PF25788">
    <property type="entry name" value="Ig_Rha78A_N"/>
    <property type="match status" value="1"/>
</dbReference>
<dbReference type="RefSeq" id="WP_200064995.1">
    <property type="nucleotide sequence ID" value="NZ_JAEHFW010000001.1"/>
</dbReference>
<feature type="domain" description="Alpha-L-rhamnosidase six-hairpin glycosidase" evidence="7">
    <location>
        <begin position="473"/>
        <end position="798"/>
    </location>
</feature>
<dbReference type="Pfam" id="PF17389">
    <property type="entry name" value="Bac_rhamnosid6H"/>
    <property type="match status" value="1"/>
</dbReference>
<dbReference type="InterPro" id="IPR008979">
    <property type="entry name" value="Galactose-bd-like_sf"/>
</dbReference>
<evidence type="ECO:0000256" key="3">
    <source>
        <dbReference type="ARBA" id="ARBA00022801"/>
    </source>
</evidence>
<protein>
    <recommendedName>
        <fullName evidence="2">alpha-L-rhamnosidase</fullName>
        <ecNumber evidence="2">3.2.1.40</ecNumber>
    </recommendedName>
</protein>
<dbReference type="AlphaFoldDB" id="A0A934ULM3"/>
<evidence type="ECO:0000256" key="4">
    <source>
        <dbReference type="SAM" id="SignalP"/>
    </source>
</evidence>
<dbReference type="InterPro" id="IPR035396">
    <property type="entry name" value="Bac_rhamnosid6H"/>
</dbReference>
<keyword evidence="3 9" id="KW-0378">Hydrolase</keyword>
<gene>
    <name evidence="9" type="ORF">I5M19_05390</name>
</gene>
<dbReference type="Pfam" id="PF17390">
    <property type="entry name" value="Bac_rhamnosid_C"/>
    <property type="match status" value="1"/>
</dbReference>
<dbReference type="Pfam" id="PF08531">
    <property type="entry name" value="Bac_rhamnosid_N"/>
    <property type="match status" value="1"/>
</dbReference>
<reference evidence="9" key="1">
    <citation type="submission" date="2020-12" db="EMBL/GenBank/DDBJ databases">
        <title>Bacterial novel species Mucilaginibacter sp. SD-g isolated from soil.</title>
        <authorList>
            <person name="Jung H.-Y."/>
        </authorList>
    </citation>
    <scope>NUCLEOTIDE SEQUENCE</scope>
    <source>
        <strain evidence="9">SD-g</strain>
    </source>
</reference>
<dbReference type="InterPro" id="IPR016007">
    <property type="entry name" value="Alpha_rhamnosid"/>
</dbReference>
<dbReference type="SUPFAM" id="SSF48208">
    <property type="entry name" value="Six-hairpin glycosidases"/>
    <property type="match status" value="1"/>
</dbReference>
<evidence type="ECO:0000256" key="1">
    <source>
        <dbReference type="ARBA" id="ARBA00001445"/>
    </source>
</evidence>
<evidence type="ECO:0000259" key="6">
    <source>
        <dbReference type="Pfam" id="PF08531"/>
    </source>
</evidence>